<organism evidence="9 10">
    <name type="scientific">Anaerobacillus alkaliphilus</name>
    <dbReference type="NCBI Taxonomy" id="1548597"/>
    <lineage>
        <taxon>Bacteria</taxon>
        <taxon>Bacillati</taxon>
        <taxon>Bacillota</taxon>
        <taxon>Bacilli</taxon>
        <taxon>Bacillales</taxon>
        <taxon>Bacillaceae</taxon>
        <taxon>Anaerobacillus</taxon>
    </lineage>
</organism>
<dbReference type="AlphaFoldDB" id="A0A4Q0VSA8"/>
<feature type="domain" description="Major facilitator superfamily (MFS) profile" evidence="8">
    <location>
        <begin position="1"/>
        <end position="201"/>
    </location>
</feature>
<evidence type="ECO:0000256" key="5">
    <source>
        <dbReference type="ARBA" id="ARBA00023136"/>
    </source>
</evidence>
<keyword evidence="4 7" id="KW-1133">Transmembrane helix</keyword>
<evidence type="ECO:0000259" key="8">
    <source>
        <dbReference type="PROSITE" id="PS50850"/>
    </source>
</evidence>
<dbReference type="PROSITE" id="PS50850">
    <property type="entry name" value="MFS"/>
    <property type="match status" value="1"/>
</dbReference>
<feature type="transmembrane region" description="Helical" evidence="7">
    <location>
        <begin position="253"/>
        <end position="273"/>
    </location>
</feature>
<dbReference type="OrthoDB" id="2086294at2"/>
<feature type="region of interest" description="Disordered" evidence="6">
    <location>
        <begin position="406"/>
        <end position="431"/>
    </location>
</feature>
<feature type="transmembrane region" description="Helical" evidence="7">
    <location>
        <begin position="224"/>
        <end position="247"/>
    </location>
</feature>
<dbReference type="InterPro" id="IPR020846">
    <property type="entry name" value="MFS_dom"/>
</dbReference>
<evidence type="ECO:0000256" key="6">
    <source>
        <dbReference type="SAM" id="MobiDB-lite"/>
    </source>
</evidence>
<dbReference type="InterPro" id="IPR052528">
    <property type="entry name" value="Sugar_transport-like"/>
</dbReference>
<protein>
    <submittedName>
        <fullName evidence="9">MFS transporter</fullName>
    </submittedName>
</protein>
<sequence>MKTIFKKFLGEVEVNRDLGLLLVIGGLYALSIALSNTFVNVYLWKQSGEFTHIALYNLASVVMQPLTFILAGRWAKKIDRVIVLRLGVSFLSVFFFTVLFLGEKANSYLLLLGALIGIGFGFYWLAFNVLTFEITEPETRDFFNGFLGLLTSFAGMIGPILAGFLITSMEKFTGYKVIFAISLGLFVVAVILSFFLKRRPATGVFDFKRILAERKKNANWKHILHAHFFQGLREGTFVFVIVVWVYIATNSELAIGTYGLVASAVSFVTYYLVGRFIKPHLRKKAILLGGIGLYLAIFLIIFDLTFTKLIIYGIVISLSYPILLVPYISLTYDIIGKGWKAAEMRVEYIVVREIFLNGGRITSILLFLLTVTIFNEEQGIPMLLLFLGAGHLIISLFVRHIKVDTPSEGGEEYTLPRNKKQGDGDNDGSPI</sequence>
<dbReference type="InterPro" id="IPR011701">
    <property type="entry name" value="MFS"/>
</dbReference>
<keyword evidence="2" id="KW-0813">Transport</keyword>
<evidence type="ECO:0000256" key="1">
    <source>
        <dbReference type="ARBA" id="ARBA00004651"/>
    </source>
</evidence>
<comment type="caution">
    <text evidence="9">The sequence shown here is derived from an EMBL/GenBank/DDBJ whole genome shotgun (WGS) entry which is preliminary data.</text>
</comment>
<accession>A0A4Q0VSA8</accession>
<dbReference type="Gene3D" id="1.20.1250.20">
    <property type="entry name" value="MFS general substrate transporter like domains"/>
    <property type="match status" value="1"/>
</dbReference>
<evidence type="ECO:0000256" key="3">
    <source>
        <dbReference type="ARBA" id="ARBA00022692"/>
    </source>
</evidence>
<feature type="transmembrane region" description="Helical" evidence="7">
    <location>
        <begin position="108"/>
        <end position="130"/>
    </location>
</feature>
<dbReference type="InterPro" id="IPR036259">
    <property type="entry name" value="MFS_trans_sf"/>
</dbReference>
<keyword evidence="3 7" id="KW-0812">Transmembrane</keyword>
<name>A0A4Q0VSA8_9BACI</name>
<reference evidence="9 10" key="1">
    <citation type="journal article" date="2019" name="Int. J. Syst. Evol. Microbiol.">
        <title>Anaerobacillus alkaliphilus sp. nov., a novel alkaliphilic and moderately halophilic bacterium.</title>
        <authorList>
            <person name="Borsodi A.K."/>
            <person name="Aszalos J.M."/>
            <person name="Bihari P."/>
            <person name="Nagy I."/>
            <person name="Schumann P."/>
            <person name="Sproer C."/>
            <person name="Kovacs A.L."/>
            <person name="Boka K."/>
            <person name="Dobosy P."/>
            <person name="Ovari M."/>
            <person name="Szili-Kovacs T."/>
            <person name="Toth E."/>
        </authorList>
    </citation>
    <scope>NUCLEOTIDE SEQUENCE [LARGE SCALE GENOMIC DNA]</scope>
    <source>
        <strain evidence="9 10">B16-10</strain>
    </source>
</reference>
<feature type="transmembrane region" description="Helical" evidence="7">
    <location>
        <begin position="285"/>
        <end position="304"/>
    </location>
</feature>
<feature type="transmembrane region" description="Helical" evidence="7">
    <location>
        <begin position="380"/>
        <end position="398"/>
    </location>
</feature>
<feature type="transmembrane region" description="Helical" evidence="7">
    <location>
        <begin position="142"/>
        <end position="165"/>
    </location>
</feature>
<feature type="transmembrane region" description="Helical" evidence="7">
    <location>
        <begin position="177"/>
        <end position="196"/>
    </location>
</feature>
<keyword evidence="5 7" id="KW-0472">Membrane</keyword>
<dbReference type="PANTHER" id="PTHR23526">
    <property type="entry name" value="INTEGRAL MEMBRANE TRANSPORT PROTEIN-RELATED"/>
    <property type="match status" value="1"/>
</dbReference>
<evidence type="ECO:0000256" key="7">
    <source>
        <dbReference type="SAM" id="Phobius"/>
    </source>
</evidence>
<evidence type="ECO:0000313" key="10">
    <source>
        <dbReference type="Proteomes" id="UP000290649"/>
    </source>
</evidence>
<dbReference type="GO" id="GO:0022857">
    <property type="term" value="F:transmembrane transporter activity"/>
    <property type="evidence" value="ECO:0007669"/>
    <property type="project" value="InterPro"/>
</dbReference>
<feature type="transmembrane region" description="Helical" evidence="7">
    <location>
        <begin position="310"/>
        <end position="334"/>
    </location>
</feature>
<evidence type="ECO:0000313" key="9">
    <source>
        <dbReference type="EMBL" id="RXI99441.1"/>
    </source>
</evidence>
<dbReference type="Pfam" id="PF07690">
    <property type="entry name" value="MFS_1"/>
    <property type="match status" value="1"/>
</dbReference>
<dbReference type="Proteomes" id="UP000290649">
    <property type="component" value="Unassembled WGS sequence"/>
</dbReference>
<comment type="subcellular location">
    <subcellularLocation>
        <location evidence="1">Cell membrane</location>
        <topology evidence="1">Multi-pass membrane protein</topology>
    </subcellularLocation>
</comment>
<gene>
    <name evidence="9" type="ORF">DS745_14555</name>
</gene>
<dbReference type="RefSeq" id="WP_129078951.1">
    <property type="nucleotide sequence ID" value="NZ_QOUX01000045.1"/>
</dbReference>
<dbReference type="PROSITE" id="PS00217">
    <property type="entry name" value="SUGAR_TRANSPORT_2"/>
    <property type="match status" value="1"/>
</dbReference>
<evidence type="ECO:0000256" key="2">
    <source>
        <dbReference type="ARBA" id="ARBA00022448"/>
    </source>
</evidence>
<dbReference type="InterPro" id="IPR005829">
    <property type="entry name" value="Sugar_transporter_CS"/>
</dbReference>
<dbReference type="EMBL" id="QOUX01000045">
    <property type="protein sequence ID" value="RXI99441.1"/>
    <property type="molecule type" value="Genomic_DNA"/>
</dbReference>
<feature type="transmembrane region" description="Helical" evidence="7">
    <location>
        <begin position="50"/>
        <end position="70"/>
    </location>
</feature>
<keyword evidence="10" id="KW-1185">Reference proteome</keyword>
<feature type="transmembrane region" description="Helical" evidence="7">
    <location>
        <begin position="20"/>
        <end position="44"/>
    </location>
</feature>
<evidence type="ECO:0000256" key="4">
    <source>
        <dbReference type="ARBA" id="ARBA00022989"/>
    </source>
</evidence>
<dbReference type="SUPFAM" id="SSF103473">
    <property type="entry name" value="MFS general substrate transporter"/>
    <property type="match status" value="1"/>
</dbReference>
<feature type="transmembrane region" description="Helical" evidence="7">
    <location>
        <begin position="82"/>
        <end position="102"/>
    </location>
</feature>
<dbReference type="PANTHER" id="PTHR23526:SF2">
    <property type="entry name" value="MAJOR FACILITATOR SUPERFAMILY (MFS) PROFILE DOMAIN-CONTAINING PROTEIN"/>
    <property type="match status" value="1"/>
</dbReference>
<proteinExistence type="predicted"/>
<feature type="transmembrane region" description="Helical" evidence="7">
    <location>
        <begin position="354"/>
        <end position="374"/>
    </location>
</feature>
<dbReference type="GO" id="GO:0005886">
    <property type="term" value="C:plasma membrane"/>
    <property type="evidence" value="ECO:0007669"/>
    <property type="project" value="UniProtKB-SubCell"/>
</dbReference>